<dbReference type="AlphaFoldDB" id="A0A841H322"/>
<dbReference type="GO" id="GO:0005254">
    <property type="term" value="F:chloride channel activity"/>
    <property type="evidence" value="ECO:0007669"/>
    <property type="project" value="UniProtKB-KW"/>
</dbReference>
<dbReference type="PROSITE" id="PS51371">
    <property type="entry name" value="CBS"/>
    <property type="match status" value="2"/>
</dbReference>
<feature type="transmembrane region" description="Helical" evidence="11">
    <location>
        <begin position="317"/>
        <end position="337"/>
    </location>
</feature>
<dbReference type="InterPro" id="IPR001807">
    <property type="entry name" value="ClC"/>
</dbReference>
<dbReference type="InterPro" id="IPR014743">
    <property type="entry name" value="Cl-channel_core"/>
</dbReference>
<dbReference type="Gene3D" id="1.10.3080.10">
    <property type="entry name" value="Clc chloride channel"/>
    <property type="match status" value="1"/>
</dbReference>
<dbReference type="CDD" id="cd00400">
    <property type="entry name" value="Voltage_gated_ClC"/>
    <property type="match status" value="1"/>
</dbReference>
<feature type="transmembrane region" description="Helical" evidence="11">
    <location>
        <begin position="72"/>
        <end position="91"/>
    </location>
</feature>
<dbReference type="InterPro" id="IPR046342">
    <property type="entry name" value="CBS_dom_sf"/>
</dbReference>
<keyword evidence="3 11" id="KW-0812">Transmembrane</keyword>
<evidence type="ECO:0000256" key="4">
    <source>
        <dbReference type="ARBA" id="ARBA00022989"/>
    </source>
</evidence>
<keyword evidence="2" id="KW-0813">Transport</keyword>
<evidence type="ECO:0000256" key="6">
    <source>
        <dbReference type="ARBA" id="ARBA00023136"/>
    </source>
</evidence>
<gene>
    <name evidence="13" type="ORF">HNQ61_004030</name>
</gene>
<proteinExistence type="predicted"/>
<evidence type="ECO:0000313" key="13">
    <source>
        <dbReference type="EMBL" id="MBB6072368.1"/>
    </source>
</evidence>
<evidence type="ECO:0000256" key="5">
    <source>
        <dbReference type="ARBA" id="ARBA00023065"/>
    </source>
</evidence>
<feature type="domain" description="CBS" evidence="12">
    <location>
        <begin position="524"/>
        <end position="588"/>
    </location>
</feature>
<feature type="transmembrane region" description="Helical" evidence="11">
    <location>
        <begin position="199"/>
        <end position="223"/>
    </location>
</feature>
<dbReference type="EMBL" id="JACHIA010000014">
    <property type="protein sequence ID" value="MBB6072368.1"/>
    <property type="molecule type" value="Genomic_DNA"/>
</dbReference>
<evidence type="ECO:0000256" key="10">
    <source>
        <dbReference type="PROSITE-ProRule" id="PRU00703"/>
    </source>
</evidence>
<feature type="transmembrane region" description="Helical" evidence="11">
    <location>
        <begin position="380"/>
        <end position="402"/>
    </location>
</feature>
<dbReference type="Proteomes" id="UP000582837">
    <property type="component" value="Unassembled WGS sequence"/>
</dbReference>
<feature type="transmembrane region" description="Helical" evidence="11">
    <location>
        <begin position="275"/>
        <end position="296"/>
    </location>
</feature>
<evidence type="ECO:0000256" key="11">
    <source>
        <dbReference type="SAM" id="Phobius"/>
    </source>
</evidence>
<keyword evidence="14" id="KW-1185">Reference proteome</keyword>
<feature type="transmembrane region" description="Helical" evidence="11">
    <location>
        <begin position="168"/>
        <end position="193"/>
    </location>
</feature>
<evidence type="ECO:0000256" key="3">
    <source>
        <dbReference type="ARBA" id="ARBA00022692"/>
    </source>
</evidence>
<dbReference type="RefSeq" id="WP_170036575.1">
    <property type="nucleotide sequence ID" value="NZ_JABDTL010000002.1"/>
</dbReference>
<dbReference type="SUPFAM" id="SSF54631">
    <property type="entry name" value="CBS-domain pair"/>
    <property type="match status" value="1"/>
</dbReference>
<keyword evidence="5" id="KW-0406">Ion transport</keyword>
<organism evidence="13 14">
    <name type="scientific">Longimicrobium terrae</name>
    <dbReference type="NCBI Taxonomy" id="1639882"/>
    <lineage>
        <taxon>Bacteria</taxon>
        <taxon>Pseudomonadati</taxon>
        <taxon>Gemmatimonadota</taxon>
        <taxon>Longimicrobiia</taxon>
        <taxon>Longimicrobiales</taxon>
        <taxon>Longimicrobiaceae</taxon>
        <taxon>Longimicrobium</taxon>
    </lineage>
</organism>
<dbReference type="GO" id="GO:0034707">
    <property type="term" value="C:chloride channel complex"/>
    <property type="evidence" value="ECO:0007669"/>
    <property type="project" value="UniProtKB-KW"/>
</dbReference>
<evidence type="ECO:0000256" key="1">
    <source>
        <dbReference type="ARBA" id="ARBA00004141"/>
    </source>
</evidence>
<feature type="transmembrane region" description="Helical" evidence="11">
    <location>
        <begin position="349"/>
        <end position="368"/>
    </location>
</feature>
<evidence type="ECO:0000256" key="8">
    <source>
        <dbReference type="ARBA" id="ARBA00023214"/>
    </source>
</evidence>
<sequence>MRRGAQALAAGWERFVQWFNALGLSENTILFAFAAAVGLASALGVIAFYGFIDAAYTLFYTLPARFRPRSAFLAYRPLVTGAGFALAWWIMRRIGRGHEGMNVPDVQLAVARDGRIAFRPALARTAASAVTLGCGGSAGSEGPVAVLGSAVGSFLGRTFRFDPGRIRVLVAAGAAAGISAAFNAPLTGAFFALEEILGSLAVAAFPAVVVSSVIGAMVSRAFFGNHPAFPIPAEYGYGLVREVVLLYPLLGLLVGGVSASFIRCYFGVGRLVQRMALPAPLVPWIGGALVGGMVYLSGGRLVGFGHLAVRLDVFGQMAWYSLALLAIGKIVATSITLNSGASGGVFTPSLYLGAATGGGFGVAAAALFPGMGIQPQSYALVGMGAVVAASTGAPITGILIVFEMTQDSAIMLPLMLTTVIGYAAARWLEPDNLYSGWLRRRGERIHHGADEGVLARHRVAELYDRAPRTLREDAGPAEMLAVLESADETELPVVDADGRCLGLVTVQDLARLMGVAGSVGGLVMAADLAAPAETVSPSDTLLTVIRRMGTRGIASLPVVEPGTERLLGVVSRQQVMAVYERSVSGAHD</sequence>
<keyword evidence="7" id="KW-0869">Chloride channel</keyword>
<dbReference type="PANTHER" id="PTHR43427">
    <property type="entry name" value="CHLORIDE CHANNEL PROTEIN CLC-E"/>
    <property type="match status" value="1"/>
</dbReference>
<dbReference type="Pfam" id="PF00654">
    <property type="entry name" value="Voltage_CLC"/>
    <property type="match status" value="1"/>
</dbReference>
<evidence type="ECO:0000256" key="7">
    <source>
        <dbReference type="ARBA" id="ARBA00023173"/>
    </source>
</evidence>
<dbReference type="PANTHER" id="PTHR43427:SF6">
    <property type="entry name" value="CHLORIDE CHANNEL PROTEIN CLC-E"/>
    <property type="match status" value="1"/>
</dbReference>
<keyword evidence="8" id="KW-0868">Chloride</keyword>
<dbReference type="Gene3D" id="3.10.580.10">
    <property type="entry name" value="CBS-domain"/>
    <property type="match status" value="2"/>
</dbReference>
<name>A0A841H322_9BACT</name>
<accession>A0A841H322</accession>
<reference evidence="13 14" key="1">
    <citation type="submission" date="2020-08" db="EMBL/GenBank/DDBJ databases">
        <title>Genomic Encyclopedia of Type Strains, Phase IV (KMG-IV): sequencing the most valuable type-strain genomes for metagenomic binning, comparative biology and taxonomic classification.</title>
        <authorList>
            <person name="Goeker M."/>
        </authorList>
    </citation>
    <scope>NUCLEOTIDE SEQUENCE [LARGE SCALE GENOMIC DNA]</scope>
    <source>
        <strain evidence="13 14">DSM 29007</strain>
    </source>
</reference>
<keyword evidence="6 11" id="KW-0472">Membrane</keyword>
<feature type="domain" description="CBS" evidence="12">
    <location>
        <begin position="463"/>
        <end position="519"/>
    </location>
</feature>
<evidence type="ECO:0000256" key="9">
    <source>
        <dbReference type="ARBA" id="ARBA00023303"/>
    </source>
</evidence>
<feature type="transmembrane region" description="Helical" evidence="11">
    <location>
        <begin position="244"/>
        <end position="263"/>
    </location>
</feature>
<protein>
    <submittedName>
        <fullName evidence="13">CIC family chloride channel protein</fullName>
    </submittedName>
</protein>
<keyword evidence="4 11" id="KW-1133">Transmembrane helix</keyword>
<keyword evidence="10" id="KW-0129">CBS domain</keyword>
<dbReference type="InterPro" id="IPR000644">
    <property type="entry name" value="CBS_dom"/>
</dbReference>
<evidence type="ECO:0000256" key="2">
    <source>
        <dbReference type="ARBA" id="ARBA00022448"/>
    </source>
</evidence>
<comment type="caution">
    <text evidence="13">The sequence shown here is derived from an EMBL/GenBank/DDBJ whole genome shotgun (WGS) entry which is preliminary data.</text>
</comment>
<dbReference type="SUPFAM" id="SSF81340">
    <property type="entry name" value="Clc chloride channel"/>
    <property type="match status" value="1"/>
</dbReference>
<dbReference type="PRINTS" id="PR00762">
    <property type="entry name" value="CLCHANNEL"/>
</dbReference>
<dbReference type="InterPro" id="IPR050368">
    <property type="entry name" value="ClC-type_chloride_channel"/>
</dbReference>
<feature type="transmembrane region" description="Helical" evidence="11">
    <location>
        <begin position="29"/>
        <end position="52"/>
    </location>
</feature>
<keyword evidence="9" id="KW-0407">Ion channel</keyword>
<dbReference type="SMART" id="SM00116">
    <property type="entry name" value="CBS"/>
    <property type="match status" value="2"/>
</dbReference>
<comment type="subcellular location">
    <subcellularLocation>
        <location evidence="1">Membrane</location>
        <topology evidence="1">Multi-pass membrane protein</topology>
    </subcellularLocation>
</comment>
<evidence type="ECO:0000313" key="14">
    <source>
        <dbReference type="Proteomes" id="UP000582837"/>
    </source>
</evidence>
<dbReference type="Pfam" id="PF00571">
    <property type="entry name" value="CBS"/>
    <property type="match status" value="2"/>
</dbReference>
<evidence type="ECO:0000259" key="12">
    <source>
        <dbReference type="PROSITE" id="PS51371"/>
    </source>
</evidence>